<organism evidence="4 5">
    <name type="scientific">Calocera cornea HHB12733</name>
    <dbReference type="NCBI Taxonomy" id="1353952"/>
    <lineage>
        <taxon>Eukaryota</taxon>
        <taxon>Fungi</taxon>
        <taxon>Dikarya</taxon>
        <taxon>Basidiomycota</taxon>
        <taxon>Agaricomycotina</taxon>
        <taxon>Dacrymycetes</taxon>
        <taxon>Dacrymycetales</taxon>
        <taxon>Dacrymycetaceae</taxon>
        <taxon>Calocera</taxon>
    </lineage>
</organism>
<feature type="region of interest" description="Disordered" evidence="1">
    <location>
        <begin position="133"/>
        <end position="157"/>
    </location>
</feature>
<keyword evidence="5" id="KW-1185">Reference proteome</keyword>
<dbReference type="Pfam" id="PF20151">
    <property type="entry name" value="DUF6533"/>
    <property type="match status" value="1"/>
</dbReference>
<protein>
    <recommendedName>
        <fullName evidence="3">DUF6533 domain-containing protein</fullName>
    </recommendedName>
</protein>
<dbReference type="AlphaFoldDB" id="A0A165FWQ5"/>
<feature type="transmembrane region" description="Helical" evidence="2">
    <location>
        <begin position="94"/>
        <end position="112"/>
    </location>
</feature>
<dbReference type="InterPro" id="IPR045340">
    <property type="entry name" value="DUF6533"/>
</dbReference>
<keyword evidence="2" id="KW-1133">Transmembrane helix</keyword>
<dbReference type="Proteomes" id="UP000076842">
    <property type="component" value="Unassembled WGS sequence"/>
</dbReference>
<dbReference type="EMBL" id="KV423965">
    <property type="protein sequence ID" value="KZT57300.1"/>
    <property type="molecule type" value="Genomic_DNA"/>
</dbReference>
<evidence type="ECO:0000256" key="1">
    <source>
        <dbReference type="SAM" id="MobiDB-lite"/>
    </source>
</evidence>
<reference evidence="4 5" key="1">
    <citation type="journal article" date="2016" name="Mol. Biol. Evol.">
        <title>Comparative Genomics of Early-Diverging Mushroom-Forming Fungi Provides Insights into the Origins of Lignocellulose Decay Capabilities.</title>
        <authorList>
            <person name="Nagy L.G."/>
            <person name="Riley R."/>
            <person name="Tritt A."/>
            <person name="Adam C."/>
            <person name="Daum C."/>
            <person name="Floudas D."/>
            <person name="Sun H."/>
            <person name="Yadav J.S."/>
            <person name="Pangilinan J."/>
            <person name="Larsson K.H."/>
            <person name="Matsuura K."/>
            <person name="Barry K."/>
            <person name="Labutti K."/>
            <person name="Kuo R."/>
            <person name="Ohm R.A."/>
            <person name="Bhattacharya S.S."/>
            <person name="Shirouzu T."/>
            <person name="Yoshinaga Y."/>
            <person name="Martin F.M."/>
            <person name="Grigoriev I.V."/>
            <person name="Hibbett D.S."/>
        </authorList>
    </citation>
    <scope>NUCLEOTIDE SEQUENCE [LARGE SCALE GENOMIC DNA]</scope>
    <source>
        <strain evidence="4 5">HHB12733</strain>
    </source>
</reference>
<dbReference type="InParanoid" id="A0A165FWQ5"/>
<feature type="domain" description="DUF6533" evidence="3">
    <location>
        <begin position="22"/>
        <end position="66"/>
    </location>
</feature>
<proteinExistence type="predicted"/>
<gene>
    <name evidence="4" type="ORF">CALCODRAFT_517522</name>
</gene>
<accession>A0A165FWQ5</accession>
<name>A0A165FWQ5_9BASI</name>
<keyword evidence="2" id="KW-0472">Membrane</keyword>
<evidence type="ECO:0000313" key="4">
    <source>
        <dbReference type="EMBL" id="KZT57300.1"/>
    </source>
</evidence>
<evidence type="ECO:0000256" key="2">
    <source>
        <dbReference type="SAM" id="Phobius"/>
    </source>
</evidence>
<evidence type="ECO:0000259" key="3">
    <source>
        <dbReference type="Pfam" id="PF20151"/>
    </source>
</evidence>
<keyword evidence="2" id="KW-0812">Transmembrane</keyword>
<feature type="transmembrane region" description="Helical" evidence="2">
    <location>
        <begin position="59"/>
        <end position="82"/>
    </location>
</feature>
<evidence type="ECO:0000313" key="5">
    <source>
        <dbReference type="Proteomes" id="UP000076842"/>
    </source>
</evidence>
<dbReference type="OrthoDB" id="2745134at2759"/>
<sequence length="157" mass="17131">MSVLPQSEAVQVAWQVHNFSACTSASVTLVCFDYLVTLPQEIALIWLTKWTPGKALFIVVRYVGLLAATTYAYGFGIINAVLASMQSPQSNCSYILYAAFMSIAPCRIILNLRGTSTELDRWDVTTVQGPALGGRERRRTETSGWGESAEGLGDSED</sequence>